<evidence type="ECO:0000259" key="3">
    <source>
        <dbReference type="Pfam" id="PF11738"/>
    </source>
</evidence>
<feature type="signal peptide" evidence="1">
    <location>
        <begin position="1"/>
        <end position="33"/>
    </location>
</feature>
<comment type="caution">
    <text evidence="5">The sequence shown here is derived from an EMBL/GenBank/DDBJ whole genome shotgun (WGS) entry which is preliminary data.</text>
</comment>
<dbReference type="Gene3D" id="3.30.457.10">
    <property type="entry name" value="Copper amine oxidase-like, N-terminal domain"/>
    <property type="match status" value="1"/>
</dbReference>
<dbReference type="InterPro" id="IPR021729">
    <property type="entry name" value="DUF3298"/>
</dbReference>
<protein>
    <submittedName>
        <fullName evidence="5">DUF4163 domain-containing protein</fullName>
    </submittedName>
</protein>
<reference evidence="5 6" key="1">
    <citation type="submission" date="2020-01" db="EMBL/GenBank/DDBJ databases">
        <title>Paenibacillus soybeanensis sp. nov. isolated from the nodules of soybean (Glycine max(L.) Merr).</title>
        <authorList>
            <person name="Wang H."/>
        </authorList>
    </citation>
    <scope>NUCLEOTIDE SEQUENCE [LARGE SCALE GENOMIC DNA]</scope>
    <source>
        <strain evidence="5 6">T1</strain>
    </source>
</reference>
<sequence length="382" mass="40165">MNNRISKRPVKTISAAVLSTALILTASAQFAFAADTAASTQDPGAAPIAVKQASDRVQLTSKHVTKSTAQLEIDLDVPVIGGMKDAAYQNALNANIAARAKAAVDAIAKQAADAYASRDASAEFRKYGVTIKFEFISDGSAAEDGILSFKVLTYTFTGGAHGGTIADTYNVRNAAKASPVKLKDLFGSNYKSIVNRAVKAEIASRPDDFFADQFQSITDNQAFYVQDGIAYIVFQQYDIAPYAAGMPEIALVIPGIGAAVPAGAVKLPVVADRENVSAISLYTAPGGIVMAPLRPIAQALGYTISYDARTHQTKATKGNDWAKVTVGKDRYAFTDKASFTLGAAPATKGGALYVPLAYFAKVLHADLAFTDKAIVLTSATTK</sequence>
<dbReference type="InterPro" id="IPR037126">
    <property type="entry name" value="PdaC/RsiV-like_sf"/>
</dbReference>
<dbReference type="InterPro" id="IPR036582">
    <property type="entry name" value="Mao_N_sf"/>
</dbReference>
<dbReference type="SUPFAM" id="SSF55383">
    <property type="entry name" value="Copper amine oxidase, domain N"/>
    <property type="match status" value="1"/>
</dbReference>
<keyword evidence="6" id="KW-1185">Reference proteome</keyword>
<dbReference type="Proteomes" id="UP000665561">
    <property type="component" value="Unassembled WGS sequence"/>
</dbReference>
<evidence type="ECO:0000313" key="6">
    <source>
        <dbReference type="Proteomes" id="UP000665561"/>
    </source>
</evidence>
<accession>A0ABW9XZF5</accession>
<organism evidence="5 6">
    <name type="scientific">Paenibacillus glycinis</name>
    <dbReference type="NCBI Taxonomy" id="2697035"/>
    <lineage>
        <taxon>Bacteria</taxon>
        <taxon>Bacillati</taxon>
        <taxon>Bacillota</taxon>
        <taxon>Bacilli</taxon>
        <taxon>Bacillales</taxon>
        <taxon>Paenibacillaceae</taxon>
        <taxon>Paenibacillus</taxon>
    </lineage>
</organism>
<feature type="domain" description="Deacetylase PdaC" evidence="4">
    <location>
        <begin position="66"/>
        <end position="163"/>
    </location>
</feature>
<dbReference type="InterPro" id="IPR012854">
    <property type="entry name" value="Cu_amine_oxidase-like_N"/>
</dbReference>
<evidence type="ECO:0000313" key="5">
    <source>
        <dbReference type="EMBL" id="NBD27644.1"/>
    </source>
</evidence>
<dbReference type="RefSeq" id="WP_161746666.1">
    <property type="nucleotide sequence ID" value="NZ_JAAAMV010000029.1"/>
</dbReference>
<dbReference type="InterPro" id="IPR025303">
    <property type="entry name" value="PdaC"/>
</dbReference>
<dbReference type="Pfam" id="PF11738">
    <property type="entry name" value="DUF3298"/>
    <property type="match status" value="1"/>
</dbReference>
<dbReference type="Gene3D" id="3.90.640.20">
    <property type="entry name" value="Heat-shock cognate protein, ATPase"/>
    <property type="match status" value="1"/>
</dbReference>
<feature type="domain" description="DUF3298" evidence="3">
    <location>
        <begin position="183"/>
        <end position="250"/>
    </location>
</feature>
<evidence type="ECO:0000256" key="1">
    <source>
        <dbReference type="SAM" id="SignalP"/>
    </source>
</evidence>
<evidence type="ECO:0000259" key="2">
    <source>
        <dbReference type="Pfam" id="PF07833"/>
    </source>
</evidence>
<gene>
    <name evidence="5" type="ORF">GT019_27540</name>
</gene>
<dbReference type="Pfam" id="PF07833">
    <property type="entry name" value="Cu_amine_oxidN1"/>
    <property type="match status" value="1"/>
</dbReference>
<feature type="domain" description="Copper amine oxidase-like N-terminal" evidence="2">
    <location>
        <begin position="286"/>
        <end position="371"/>
    </location>
</feature>
<dbReference type="Gene3D" id="3.30.565.40">
    <property type="entry name" value="Fervidobacterium nodosum Rt17-B1 like"/>
    <property type="match status" value="1"/>
</dbReference>
<name>A0ABW9XZF5_9BACL</name>
<evidence type="ECO:0000259" key="4">
    <source>
        <dbReference type="Pfam" id="PF13739"/>
    </source>
</evidence>
<dbReference type="EMBL" id="JAAAMV010000029">
    <property type="protein sequence ID" value="NBD27644.1"/>
    <property type="molecule type" value="Genomic_DNA"/>
</dbReference>
<keyword evidence="1" id="KW-0732">Signal</keyword>
<dbReference type="Pfam" id="PF13739">
    <property type="entry name" value="PdaC"/>
    <property type="match status" value="1"/>
</dbReference>
<feature type="chain" id="PRO_5046953842" evidence="1">
    <location>
        <begin position="34"/>
        <end position="382"/>
    </location>
</feature>
<proteinExistence type="predicted"/>